<evidence type="ECO:0000256" key="7">
    <source>
        <dbReference type="ARBA" id="ARBA00023237"/>
    </source>
</evidence>
<keyword evidence="6 8" id="KW-0472">Membrane</keyword>
<evidence type="ECO:0000256" key="8">
    <source>
        <dbReference type="PROSITE-ProRule" id="PRU01360"/>
    </source>
</evidence>
<dbReference type="RefSeq" id="WP_131751684.1">
    <property type="nucleotide sequence ID" value="NZ_CAACYH010000004.1"/>
</dbReference>
<evidence type="ECO:0000256" key="1">
    <source>
        <dbReference type="ARBA" id="ARBA00004571"/>
    </source>
</evidence>
<evidence type="ECO:0000256" key="3">
    <source>
        <dbReference type="ARBA" id="ARBA00022452"/>
    </source>
</evidence>
<dbReference type="SUPFAM" id="SSF56935">
    <property type="entry name" value="Porins"/>
    <property type="match status" value="1"/>
</dbReference>
<dbReference type="Gene3D" id="2.60.40.1120">
    <property type="entry name" value="Carboxypeptidase-like, regulatory domain"/>
    <property type="match status" value="1"/>
</dbReference>
<dbReference type="OrthoDB" id="778480at2"/>
<protein>
    <submittedName>
        <fullName evidence="13">TonB-dependent receptor plug</fullName>
    </submittedName>
</protein>
<feature type="signal peptide" evidence="10">
    <location>
        <begin position="1"/>
        <end position="33"/>
    </location>
</feature>
<evidence type="ECO:0000256" key="10">
    <source>
        <dbReference type="SAM" id="SignalP"/>
    </source>
</evidence>
<dbReference type="InterPro" id="IPR036942">
    <property type="entry name" value="Beta-barrel_TonB_sf"/>
</dbReference>
<organism evidence="13 14">
    <name type="scientific">Prevotella heparinolytica</name>
    <dbReference type="NCBI Taxonomy" id="28113"/>
    <lineage>
        <taxon>Bacteria</taxon>
        <taxon>Pseudomonadati</taxon>
        <taxon>Bacteroidota</taxon>
        <taxon>Bacteroidia</taxon>
        <taxon>Bacteroidales</taxon>
        <taxon>Bacteroidaceae</taxon>
        <taxon>Bacteroides</taxon>
    </lineage>
</organism>
<keyword evidence="13" id="KW-0675">Receptor</keyword>
<dbReference type="SUPFAM" id="SSF49464">
    <property type="entry name" value="Carboxypeptidase regulatory domain-like"/>
    <property type="match status" value="1"/>
</dbReference>
<keyword evidence="3 8" id="KW-1134">Transmembrane beta strand</keyword>
<dbReference type="Pfam" id="PF07715">
    <property type="entry name" value="Plug"/>
    <property type="match status" value="1"/>
</dbReference>
<evidence type="ECO:0000256" key="5">
    <source>
        <dbReference type="ARBA" id="ARBA00023077"/>
    </source>
</evidence>
<evidence type="ECO:0000256" key="9">
    <source>
        <dbReference type="RuleBase" id="RU003357"/>
    </source>
</evidence>
<comment type="subcellular location">
    <subcellularLocation>
        <location evidence="1 8">Cell outer membrane</location>
        <topology evidence="1 8">Multi-pass membrane protein</topology>
    </subcellularLocation>
</comment>
<dbReference type="NCBIfam" id="TIGR04056">
    <property type="entry name" value="OMP_RagA_SusC"/>
    <property type="match status" value="1"/>
</dbReference>
<dbReference type="NCBIfam" id="TIGR04057">
    <property type="entry name" value="SusC_RagA_signa"/>
    <property type="match status" value="1"/>
</dbReference>
<feature type="domain" description="TonB-dependent receptor plug" evidence="12">
    <location>
        <begin position="140"/>
        <end position="248"/>
    </location>
</feature>
<dbReference type="InterPro" id="IPR039426">
    <property type="entry name" value="TonB-dep_rcpt-like"/>
</dbReference>
<feature type="domain" description="TonB-dependent receptor-like beta-barrel" evidence="11">
    <location>
        <begin position="444"/>
        <end position="885"/>
    </location>
</feature>
<dbReference type="Gene3D" id="2.170.130.10">
    <property type="entry name" value="TonB-dependent receptor, plug domain"/>
    <property type="match status" value="1"/>
</dbReference>
<sequence length="1134" mass="126622">MNEDRKKRGTAHSKFLTAVAISALFLSSSNAMATSSASAGISAVAEQQQTITVNGLVVDATGEPIIGASVVEKGTSNGIVTDLDGKFTLNVKPGATLKISFIGYQPQEVKAASTMKIVLKEDTKLLDEVVVVGYGTQKKVNLTGAVSTVDLSKTMEGRPQQDVAKALQGAVPGLSILNNSGDINGSPSMRIRGLGTLSNKEVSNPLIIVDGVPMDDISFLNTQDIENISVLKDAASTSIYGARAAFGVILINTKGAKPKDKVSINYSNNFAWDQSTYLPDYPDVPTQLRSAIEAKKNAGEGMPELFGMYFDQMLPYAEAWKAQHGGKASYREMQLYQNMDNVGDYLLFENGKGLLYADWDVQGIFYNNAAPSQSHNISVQGTSGKTNYYLSFGYDEKQGIMKIHPDELKKHNASVNLTTDVFDWLQIGARFNYTRKTYQRPDTWQNTYQYLWRWGSFFGPYGTVGGYDFKTIAQQKQAADRKSTTDLMRMNTFLKARIIKGLTLNADFTYSIQNMNSGSADYSVFGMNNWGTFAAPSYIVAKSSTAIWRDASRQNNWVLNVYANYVKTFAQKHNINIMGGVNAEETDYIYLYGGRKGLFDQNKPELNLANQDGQELKWSHNDRASAGYFGRINYDYKGIYLLELNGRYDGSSRFPSSDRWAFFPSASIGYRFSEEAYFQPLRKIVNNAKLRASLGEIGNEAVGDYMFVELITQRLNNAATGYVYWVDGNGTNANRLTMYNMPDLVSKSLTWERIRTTNVGLDLGFLDNELNVSFDWFQRETRDMLAPAEVLPNTLGANAPYANAGNLRTRGWEINLNWQHKFNDFTVYANFNLSDSKTKVTKWTNDSMLLNTYYTGKTYGDIWGFETDRYFEESDFTSKNENGSWNYKEGIANQSALEKGNFHFGPGDVKFKDLNGDKKIDGGKGKADDHGDLKVIGNSMPRYEYSFHIGGAWKGLDLDLFFQGVGKRDEWTISSFNFPMMRASDLAIYDHQTNHNKVLYSSDWKQIIGYEINQSNTYPRLYPGNDGNGVVAGIAAGSNNYYPQSRYLTDMSYLRLKNVTVGYTLPKDWTRKAFIEKARVYFSGSNLFLLHKGSGDLPIDPEINASPTTNGAYGTWGRVAPITRTFSFGIQMTL</sequence>
<keyword evidence="5 9" id="KW-0798">TonB box</keyword>
<evidence type="ECO:0000313" key="13">
    <source>
        <dbReference type="EMBL" id="VFB13234.1"/>
    </source>
</evidence>
<dbReference type="InterPro" id="IPR023996">
    <property type="entry name" value="TonB-dep_OMP_SusC/RagA"/>
</dbReference>
<proteinExistence type="inferred from homology"/>
<dbReference type="FunFam" id="2.60.40.1120:FF:000003">
    <property type="entry name" value="Outer membrane protein Omp121"/>
    <property type="match status" value="1"/>
</dbReference>
<name>A0A449I1E4_9BACE</name>
<evidence type="ECO:0000259" key="12">
    <source>
        <dbReference type="Pfam" id="PF07715"/>
    </source>
</evidence>
<keyword evidence="4 8" id="KW-0812">Transmembrane</keyword>
<dbReference type="EMBL" id="CAACYH010000004">
    <property type="protein sequence ID" value="VFB13234.1"/>
    <property type="molecule type" value="Genomic_DNA"/>
</dbReference>
<gene>
    <name evidence="13" type="ORF">NCTC7812_00755</name>
</gene>
<keyword evidence="7 8" id="KW-0998">Cell outer membrane</keyword>
<evidence type="ECO:0000313" key="14">
    <source>
        <dbReference type="Proteomes" id="UP000396835"/>
    </source>
</evidence>
<evidence type="ECO:0000256" key="6">
    <source>
        <dbReference type="ARBA" id="ARBA00023136"/>
    </source>
</evidence>
<accession>A0A449I1E4</accession>
<reference evidence="13 14" key="1">
    <citation type="submission" date="2019-02" db="EMBL/GenBank/DDBJ databases">
        <authorList>
            <consortium name="Pathogen Informatics"/>
        </authorList>
    </citation>
    <scope>NUCLEOTIDE SEQUENCE [LARGE SCALE GENOMIC DNA]</scope>
    <source>
        <strain evidence="13 14">3012STDY7078512</strain>
    </source>
</reference>
<comment type="similarity">
    <text evidence="8 9">Belongs to the TonB-dependent receptor family.</text>
</comment>
<dbReference type="GO" id="GO:0009279">
    <property type="term" value="C:cell outer membrane"/>
    <property type="evidence" value="ECO:0007669"/>
    <property type="project" value="UniProtKB-SubCell"/>
</dbReference>
<evidence type="ECO:0000256" key="4">
    <source>
        <dbReference type="ARBA" id="ARBA00022692"/>
    </source>
</evidence>
<evidence type="ECO:0000259" key="11">
    <source>
        <dbReference type="Pfam" id="PF00593"/>
    </source>
</evidence>
<keyword evidence="2 8" id="KW-0813">Transport</keyword>
<dbReference type="Pfam" id="PF13715">
    <property type="entry name" value="CarbopepD_reg_2"/>
    <property type="match status" value="1"/>
</dbReference>
<dbReference type="Gene3D" id="2.40.170.20">
    <property type="entry name" value="TonB-dependent receptor, beta-barrel domain"/>
    <property type="match status" value="1"/>
</dbReference>
<dbReference type="Proteomes" id="UP000396835">
    <property type="component" value="Unassembled WGS sequence"/>
</dbReference>
<evidence type="ECO:0000256" key="2">
    <source>
        <dbReference type="ARBA" id="ARBA00022448"/>
    </source>
</evidence>
<dbReference type="InterPro" id="IPR023997">
    <property type="entry name" value="TonB-dep_OMP_SusC/RagA_CS"/>
</dbReference>
<dbReference type="Pfam" id="PF00593">
    <property type="entry name" value="TonB_dep_Rec_b-barrel"/>
    <property type="match status" value="1"/>
</dbReference>
<dbReference type="InterPro" id="IPR000531">
    <property type="entry name" value="Beta-barrel_TonB"/>
</dbReference>
<dbReference type="InterPro" id="IPR012910">
    <property type="entry name" value="Plug_dom"/>
</dbReference>
<dbReference type="PROSITE" id="PS52016">
    <property type="entry name" value="TONB_DEPENDENT_REC_3"/>
    <property type="match status" value="1"/>
</dbReference>
<feature type="chain" id="PRO_5019367604" evidence="10">
    <location>
        <begin position="34"/>
        <end position="1134"/>
    </location>
</feature>
<dbReference type="AlphaFoldDB" id="A0A449I1E4"/>
<dbReference type="InterPro" id="IPR008969">
    <property type="entry name" value="CarboxyPept-like_regulatory"/>
</dbReference>
<dbReference type="InterPro" id="IPR037066">
    <property type="entry name" value="Plug_dom_sf"/>
</dbReference>
<keyword evidence="10" id="KW-0732">Signal</keyword>